<accession>A0A1M6ZGL3</accession>
<reference evidence="1 2" key="1">
    <citation type="submission" date="2016-11" db="EMBL/GenBank/DDBJ databases">
        <authorList>
            <person name="Jaros S."/>
            <person name="Januszkiewicz K."/>
            <person name="Wedrychowicz H."/>
        </authorList>
    </citation>
    <scope>NUCLEOTIDE SEQUENCE [LARGE SCALE GENOMIC DNA]</scope>
    <source>
        <strain evidence="1 2">DSM 15929</strain>
    </source>
</reference>
<sequence length="105" mass="12217">MEENKEIVLAENEVLEILKEINLILISLHDMDSYYMGKDAGEYEKETTRFVDEWKVTSRLAKVRGVLSEKFDNTLGDDNMDDLERAMEGLKYWEKPGDVPDDIVE</sequence>
<evidence type="ECO:0000313" key="2">
    <source>
        <dbReference type="Proteomes" id="UP000184386"/>
    </source>
</evidence>
<dbReference type="STRING" id="1121322.SAMN02745136_04561"/>
<dbReference type="Proteomes" id="UP000184386">
    <property type="component" value="Unassembled WGS sequence"/>
</dbReference>
<name>A0A1M6ZGL3_9FIRM</name>
<keyword evidence="2" id="KW-1185">Reference proteome</keyword>
<dbReference type="OrthoDB" id="2895461at2"/>
<proteinExistence type="predicted"/>
<protein>
    <submittedName>
        <fullName evidence="1">Uncharacterized protein</fullName>
    </submittedName>
</protein>
<evidence type="ECO:0000313" key="1">
    <source>
        <dbReference type="EMBL" id="SHL29587.1"/>
    </source>
</evidence>
<gene>
    <name evidence="1" type="ORF">SAMN02745136_04561</name>
</gene>
<dbReference type="EMBL" id="FRAC01000029">
    <property type="protein sequence ID" value="SHL29587.1"/>
    <property type="molecule type" value="Genomic_DNA"/>
</dbReference>
<organism evidence="1 2">
    <name type="scientific">Anaerocolumna jejuensis DSM 15929</name>
    <dbReference type="NCBI Taxonomy" id="1121322"/>
    <lineage>
        <taxon>Bacteria</taxon>
        <taxon>Bacillati</taxon>
        <taxon>Bacillota</taxon>
        <taxon>Clostridia</taxon>
        <taxon>Lachnospirales</taxon>
        <taxon>Lachnospiraceae</taxon>
        <taxon>Anaerocolumna</taxon>
    </lineage>
</organism>
<dbReference type="RefSeq" id="WP_139241291.1">
    <property type="nucleotide sequence ID" value="NZ_FRAC01000029.1"/>
</dbReference>
<dbReference type="AlphaFoldDB" id="A0A1M6ZGL3"/>